<keyword evidence="1" id="KW-0472">Membrane</keyword>
<keyword evidence="1" id="KW-0812">Transmembrane</keyword>
<accession>X1AY81</accession>
<protein>
    <recommendedName>
        <fullName evidence="3">Periplasmic sensor domain-containing protein</fullName>
    </recommendedName>
</protein>
<gene>
    <name evidence="2" type="ORF">S01H4_35222</name>
</gene>
<reference evidence="2" key="1">
    <citation type="journal article" date="2014" name="Front. Microbiol.">
        <title>High frequency of phylogenetically diverse reductive dehalogenase-homologous genes in deep subseafloor sedimentary metagenomes.</title>
        <authorList>
            <person name="Kawai M."/>
            <person name="Futagami T."/>
            <person name="Toyoda A."/>
            <person name="Takaki Y."/>
            <person name="Nishi S."/>
            <person name="Hori S."/>
            <person name="Arai W."/>
            <person name="Tsubouchi T."/>
            <person name="Morono Y."/>
            <person name="Uchiyama I."/>
            <person name="Ito T."/>
            <person name="Fujiyama A."/>
            <person name="Inagaki F."/>
            <person name="Takami H."/>
        </authorList>
    </citation>
    <scope>NUCLEOTIDE SEQUENCE</scope>
    <source>
        <strain evidence="2">Expedition CK06-06</strain>
    </source>
</reference>
<evidence type="ECO:0008006" key="3">
    <source>
        <dbReference type="Google" id="ProtNLM"/>
    </source>
</evidence>
<sequence>MAFRERLNLSRQKAEFVYSIFILIIIPLLVIANTFILTQSVRNTFNRVSRQEAHIINSVLGRSIKHNLDQPELIQSILEDIDAEFNVEIEDASVLVPVEDGKFEIIASNKKERIGQKVYDHVIGSAVSNNRAIGTEAPSKNNPDQNVWLIVSPIFDGQYDADVENINNSFTSLEQTDVDPE</sequence>
<keyword evidence="1" id="KW-1133">Transmembrane helix</keyword>
<evidence type="ECO:0000313" key="2">
    <source>
        <dbReference type="EMBL" id="GAG77063.1"/>
    </source>
</evidence>
<proteinExistence type="predicted"/>
<feature type="transmembrane region" description="Helical" evidence="1">
    <location>
        <begin position="16"/>
        <end position="37"/>
    </location>
</feature>
<dbReference type="EMBL" id="BART01018701">
    <property type="protein sequence ID" value="GAG77063.1"/>
    <property type="molecule type" value="Genomic_DNA"/>
</dbReference>
<feature type="non-terminal residue" evidence="2">
    <location>
        <position position="181"/>
    </location>
</feature>
<name>X1AY81_9ZZZZ</name>
<comment type="caution">
    <text evidence="2">The sequence shown here is derived from an EMBL/GenBank/DDBJ whole genome shotgun (WGS) entry which is preliminary data.</text>
</comment>
<organism evidence="2">
    <name type="scientific">marine sediment metagenome</name>
    <dbReference type="NCBI Taxonomy" id="412755"/>
    <lineage>
        <taxon>unclassified sequences</taxon>
        <taxon>metagenomes</taxon>
        <taxon>ecological metagenomes</taxon>
    </lineage>
</organism>
<evidence type="ECO:0000256" key="1">
    <source>
        <dbReference type="SAM" id="Phobius"/>
    </source>
</evidence>
<dbReference type="AlphaFoldDB" id="X1AY81"/>